<dbReference type="HAMAP" id="MF_00165">
    <property type="entry name" value="Thymidylate_kinase"/>
    <property type="match status" value="1"/>
</dbReference>
<keyword evidence="6" id="KW-0545">Nucleotide biosynthesis</keyword>
<dbReference type="AlphaFoldDB" id="A0A9P0D4I4"/>
<evidence type="ECO:0000256" key="5">
    <source>
        <dbReference type="ARBA" id="ARBA00022679"/>
    </source>
</evidence>
<accession>A0A9P0D4I4</accession>
<dbReference type="GO" id="GO:0005634">
    <property type="term" value="C:nucleus"/>
    <property type="evidence" value="ECO:0007669"/>
    <property type="project" value="TreeGrafter"/>
</dbReference>
<dbReference type="GO" id="GO:0004550">
    <property type="term" value="F:nucleoside diphosphate kinase activity"/>
    <property type="evidence" value="ECO:0007669"/>
    <property type="project" value="TreeGrafter"/>
</dbReference>
<dbReference type="InterPro" id="IPR027417">
    <property type="entry name" value="P-loop_NTPase"/>
</dbReference>
<dbReference type="GO" id="GO:0004798">
    <property type="term" value="F:dTMP kinase activity"/>
    <property type="evidence" value="ECO:0007669"/>
    <property type="project" value="UniProtKB-EC"/>
</dbReference>
<dbReference type="InterPro" id="IPR039430">
    <property type="entry name" value="Thymidylate_kin-like_dom"/>
</dbReference>
<dbReference type="GO" id="GO:0006227">
    <property type="term" value="P:dUDP biosynthetic process"/>
    <property type="evidence" value="ECO:0007669"/>
    <property type="project" value="TreeGrafter"/>
</dbReference>
<dbReference type="EMBL" id="OV651816">
    <property type="protein sequence ID" value="CAH1110102.1"/>
    <property type="molecule type" value="Genomic_DNA"/>
</dbReference>
<dbReference type="OrthoDB" id="425602at2759"/>
<dbReference type="GO" id="GO:0005829">
    <property type="term" value="C:cytosol"/>
    <property type="evidence" value="ECO:0007669"/>
    <property type="project" value="TreeGrafter"/>
</dbReference>
<dbReference type="Gene3D" id="3.40.50.300">
    <property type="entry name" value="P-loop containing nucleotide triphosphate hydrolases"/>
    <property type="match status" value="1"/>
</dbReference>
<reference evidence="11" key="1">
    <citation type="submission" date="2022-01" db="EMBL/GenBank/DDBJ databases">
        <authorList>
            <person name="King R."/>
        </authorList>
    </citation>
    <scope>NUCLEOTIDE SEQUENCE</scope>
</reference>
<dbReference type="NCBIfam" id="TIGR00041">
    <property type="entry name" value="DTMP_kinase"/>
    <property type="match status" value="1"/>
</dbReference>
<evidence type="ECO:0000256" key="9">
    <source>
        <dbReference type="ARBA" id="ARBA00022840"/>
    </source>
</evidence>
<comment type="similarity">
    <text evidence="2">Belongs to the thymidylate kinase family.</text>
</comment>
<dbReference type="InterPro" id="IPR018094">
    <property type="entry name" value="Thymidylate_kinase"/>
</dbReference>
<keyword evidence="7" id="KW-0547">Nucleotide-binding</keyword>
<dbReference type="SUPFAM" id="SSF52540">
    <property type="entry name" value="P-loop containing nucleoside triphosphate hydrolases"/>
    <property type="match status" value="1"/>
</dbReference>
<feature type="domain" description="Thymidylate kinase-like" evidence="10">
    <location>
        <begin position="12"/>
        <end position="191"/>
    </location>
</feature>
<dbReference type="Pfam" id="PF02223">
    <property type="entry name" value="Thymidylate_kin"/>
    <property type="match status" value="1"/>
</dbReference>
<dbReference type="Proteomes" id="UP001153636">
    <property type="component" value="Chromosome 4"/>
</dbReference>
<keyword evidence="8" id="KW-0418">Kinase</keyword>
<dbReference type="GO" id="GO:0005739">
    <property type="term" value="C:mitochondrion"/>
    <property type="evidence" value="ECO:0007669"/>
    <property type="project" value="TreeGrafter"/>
</dbReference>
<dbReference type="FunFam" id="3.40.50.300:FF:000679">
    <property type="entry name" value="Thymidylate kinase"/>
    <property type="match status" value="1"/>
</dbReference>
<keyword evidence="5" id="KW-0808">Transferase</keyword>
<evidence type="ECO:0000256" key="2">
    <source>
        <dbReference type="ARBA" id="ARBA00009776"/>
    </source>
</evidence>
<proteinExistence type="inferred from homology"/>
<evidence type="ECO:0000256" key="6">
    <source>
        <dbReference type="ARBA" id="ARBA00022727"/>
    </source>
</evidence>
<evidence type="ECO:0000313" key="11">
    <source>
        <dbReference type="EMBL" id="CAH1110102.1"/>
    </source>
</evidence>
<evidence type="ECO:0000256" key="1">
    <source>
        <dbReference type="ARBA" id="ARBA00004992"/>
    </source>
</evidence>
<evidence type="ECO:0000256" key="8">
    <source>
        <dbReference type="ARBA" id="ARBA00022777"/>
    </source>
</evidence>
<dbReference type="CDD" id="cd01672">
    <property type="entry name" value="TMPK"/>
    <property type="match status" value="1"/>
</dbReference>
<dbReference type="PANTHER" id="PTHR10344:SF1">
    <property type="entry name" value="THYMIDYLATE KINASE"/>
    <property type="match status" value="1"/>
</dbReference>
<protein>
    <recommendedName>
        <fullName evidence="4">Thymidylate kinase</fullName>
        <ecNumber evidence="3">2.7.4.9</ecNumber>
    </recommendedName>
</protein>
<keyword evidence="12" id="KW-1185">Reference proteome</keyword>
<evidence type="ECO:0000256" key="7">
    <source>
        <dbReference type="ARBA" id="ARBA00022741"/>
    </source>
</evidence>
<comment type="pathway">
    <text evidence="1">Pyrimidine metabolism; dTTP biosynthesis.</text>
</comment>
<dbReference type="GO" id="GO:0005524">
    <property type="term" value="F:ATP binding"/>
    <property type="evidence" value="ECO:0007669"/>
    <property type="project" value="UniProtKB-KW"/>
</dbReference>
<organism evidence="11 12">
    <name type="scientific">Psylliodes chrysocephalus</name>
    <dbReference type="NCBI Taxonomy" id="3402493"/>
    <lineage>
        <taxon>Eukaryota</taxon>
        <taxon>Metazoa</taxon>
        <taxon>Ecdysozoa</taxon>
        <taxon>Arthropoda</taxon>
        <taxon>Hexapoda</taxon>
        <taxon>Insecta</taxon>
        <taxon>Pterygota</taxon>
        <taxon>Neoptera</taxon>
        <taxon>Endopterygota</taxon>
        <taxon>Coleoptera</taxon>
        <taxon>Polyphaga</taxon>
        <taxon>Cucujiformia</taxon>
        <taxon>Chrysomeloidea</taxon>
        <taxon>Chrysomelidae</taxon>
        <taxon>Galerucinae</taxon>
        <taxon>Alticini</taxon>
        <taxon>Psylliodes</taxon>
    </lineage>
</organism>
<dbReference type="PANTHER" id="PTHR10344">
    <property type="entry name" value="THYMIDYLATE KINASE"/>
    <property type="match status" value="1"/>
</dbReference>
<evidence type="ECO:0000256" key="3">
    <source>
        <dbReference type="ARBA" id="ARBA00012980"/>
    </source>
</evidence>
<dbReference type="PROSITE" id="PS01331">
    <property type="entry name" value="THYMIDYLATE_KINASE"/>
    <property type="match status" value="1"/>
</dbReference>
<evidence type="ECO:0000259" key="10">
    <source>
        <dbReference type="Pfam" id="PF02223"/>
    </source>
</evidence>
<dbReference type="GO" id="GO:0006233">
    <property type="term" value="P:dTDP biosynthetic process"/>
    <property type="evidence" value="ECO:0007669"/>
    <property type="project" value="InterPro"/>
</dbReference>
<dbReference type="GO" id="GO:0006235">
    <property type="term" value="P:dTTP biosynthetic process"/>
    <property type="evidence" value="ECO:0007669"/>
    <property type="project" value="TreeGrafter"/>
</dbReference>
<keyword evidence="9" id="KW-0067">ATP-binding</keyword>
<evidence type="ECO:0000313" key="12">
    <source>
        <dbReference type="Proteomes" id="UP001153636"/>
    </source>
</evidence>
<gene>
    <name evidence="11" type="ORF">PSYICH_LOCUS10325</name>
</gene>
<dbReference type="InterPro" id="IPR018095">
    <property type="entry name" value="Thymidylate_kin_CS"/>
</dbReference>
<name>A0A9P0D4I4_9CUCU</name>
<sequence>MGSIKRGALIVIEGVDRSGKSTQCKKLVEALQKKDISAKLMSFPDRTTLTGKLIDDYLKNEENKLNDRAIHLLYSANRWENVEKMKSLLDKGVTLIVDRYSYSGIVFSAVKKVMSLDWCKCPESGLPKPDLVFLLTLEEQEMLKRPGFGNERYENKTFQRNVANMYETLCNEEDNWIKVNAAGSIDEVHSKLLQACLKGLEKFQTAPLKSLFFTDK</sequence>
<evidence type="ECO:0000256" key="4">
    <source>
        <dbReference type="ARBA" id="ARBA00017144"/>
    </source>
</evidence>
<dbReference type="EC" id="2.7.4.9" evidence="3"/>